<evidence type="ECO:0000256" key="5">
    <source>
        <dbReference type="RuleBase" id="RU362118"/>
    </source>
</evidence>
<dbReference type="FunFam" id="3.40.640.10:FF:000009">
    <property type="entry name" value="Cystathionine gamma-synthase homolog"/>
    <property type="match status" value="1"/>
</dbReference>
<dbReference type="GO" id="GO:0004123">
    <property type="term" value="F:cystathionine gamma-lyase activity"/>
    <property type="evidence" value="ECO:0007669"/>
    <property type="project" value="TreeGrafter"/>
</dbReference>
<dbReference type="PIRSF" id="PIRSF001434">
    <property type="entry name" value="CGS"/>
    <property type="match status" value="1"/>
</dbReference>
<dbReference type="PROSITE" id="PS00868">
    <property type="entry name" value="CYS_MET_METAB_PP"/>
    <property type="match status" value="1"/>
</dbReference>
<evidence type="ECO:0000256" key="1">
    <source>
        <dbReference type="ARBA" id="ARBA00001933"/>
    </source>
</evidence>
<dbReference type="GO" id="GO:0003962">
    <property type="term" value="F:cystathionine gamma-synthase activity"/>
    <property type="evidence" value="ECO:0007669"/>
    <property type="project" value="UniProtKB-EC"/>
</dbReference>
<keyword evidence="6" id="KW-0808">Transferase</keyword>
<dbReference type="FunFam" id="3.90.1150.10:FF:000008">
    <property type="entry name" value="Cystathionine gamma-synthase"/>
    <property type="match status" value="1"/>
</dbReference>
<dbReference type="GO" id="GO:0019346">
    <property type="term" value="P:transsulfuration"/>
    <property type="evidence" value="ECO:0007669"/>
    <property type="project" value="InterPro"/>
</dbReference>
<dbReference type="InterPro" id="IPR054542">
    <property type="entry name" value="Cys_met_metab_PP"/>
</dbReference>
<evidence type="ECO:0000256" key="3">
    <source>
        <dbReference type="ARBA" id="ARBA00022898"/>
    </source>
</evidence>
<dbReference type="SUPFAM" id="SSF53383">
    <property type="entry name" value="PLP-dependent transferases"/>
    <property type="match status" value="1"/>
</dbReference>
<dbReference type="PANTHER" id="PTHR11808">
    <property type="entry name" value="TRANS-SULFURATION ENZYME FAMILY MEMBER"/>
    <property type="match status" value="1"/>
</dbReference>
<protein>
    <submittedName>
        <fullName evidence="6">Cystathionine gamma-synthase</fullName>
        <ecNumber evidence="6">2.5.1.48</ecNumber>
    </submittedName>
</protein>
<dbReference type="OrthoDB" id="9803729at2"/>
<reference evidence="6 7" key="1">
    <citation type="submission" date="2019-08" db="EMBL/GenBank/DDBJ databases">
        <title>Formosa sediminis sp. nov., isolated from marine sediment.</title>
        <authorList>
            <person name="Cao W.R."/>
        </authorList>
    </citation>
    <scope>NUCLEOTIDE SEQUENCE [LARGE SCALE GENOMIC DNA]</scope>
    <source>
        <strain evidence="6 7">1494</strain>
    </source>
</reference>
<comment type="caution">
    <text evidence="6">The sequence shown here is derived from an EMBL/GenBank/DDBJ whole genome shotgun (WGS) entry which is preliminary data.</text>
</comment>
<dbReference type="GO" id="GO:0019343">
    <property type="term" value="P:cysteine biosynthetic process via cystathionine"/>
    <property type="evidence" value="ECO:0007669"/>
    <property type="project" value="TreeGrafter"/>
</dbReference>
<dbReference type="InterPro" id="IPR015422">
    <property type="entry name" value="PyrdxlP-dep_Trfase_small"/>
</dbReference>
<proteinExistence type="inferred from homology"/>
<keyword evidence="7" id="KW-1185">Reference proteome</keyword>
<dbReference type="EMBL" id="VSFC01000002">
    <property type="protein sequence ID" value="TYA60209.1"/>
    <property type="molecule type" value="Genomic_DNA"/>
</dbReference>
<dbReference type="Pfam" id="PF01053">
    <property type="entry name" value="Cys_Met_Meta_PP"/>
    <property type="match status" value="1"/>
</dbReference>
<feature type="modified residue" description="N6-(pyridoxal phosphate)lysine" evidence="4">
    <location>
        <position position="195"/>
    </location>
</feature>
<name>A0A5D0GPH8_9FLAO</name>
<accession>A0A5D0GPH8</accession>
<dbReference type="PANTHER" id="PTHR11808:SF15">
    <property type="entry name" value="CYSTATHIONINE GAMMA-LYASE"/>
    <property type="match status" value="1"/>
</dbReference>
<organism evidence="6 7">
    <name type="scientific">Formosa maritima</name>
    <dbReference type="NCBI Taxonomy" id="2592046"/>
    <lineage>
        <taxon>Bacteria</taxon>
        <taxon>Pseudomonadati</taxon>
        <taxon>Bacteroidota</taxon>
        <taxon>Flavobacteriia</taxon>
        <taxon>Flavobacteriales</taxon>
        <taxon>Flavobacteriaceae</taxon>
        <taxon>Formosa</taxon>
    </lineage>
</organism>
<evidence type="ECO:0000256" key="4">
    <source>
        <dbReference type="PIRSR" id="PIRSR001434-2"/>
    </source>
</evidence>
<dbReference type="Gene3D" id="3.90.1150.10">
    <property type="entry name" value="Aspartate Aminotransferase, domain 1"/>
    <property type="match status" value="1"/>
</dbReference>
<comment type="similarity">
    <text evidence="2 5">Belongs to the trans-sulfuration enzymes family.</text>
</comment>
<dbReference type="InterPro" id="IPR015424">
    <property type="entry name" value="PyrdxlP-dep_Trfase"/>
</dbReference>
<evidence type="ECO:0000313" key="7">
    <source>
        <dbReference type="Proteomes" id="UP000324550"/>
    </source>
</evidence>
<sequence>MKFNTKTIHGGQEHDPAYGSVMPPIYQTSTYAQTTPGGHKGYEYSRSHNPTRNALENAFASIENGTYGLAFGSGLAAIDAVLKLLKSGDEVISTNDLYGGSYRLFTSIYKKFGIKFHFIGMQEASNIEAYINKNTKLIWIETPTNPMMNIIDIKACANIAKKHDLLLAVDNTFATPYLQQPLDLEADIVMHSATKYLGGHSDVIMGALIVKDKELANKLYFIQNASGAICGPQDCFLVLRGIKTLHVRMQRHCENGKTVAEYLSNHPKVEKVFWPGLESHPNHQIAKAQMKGFGGMISFTTKGNNYEEAIKIVEKLKIFTLAESLGGVESLAGHPASMTHASIPKEEREKTGVLDSLIRLSVGIEDVDDLIADLKQAIN</sequence>
<evidence type="ECO:0000256" key="2">
    <source>
        <dbReference type="ARBA" id="ARBA00009077"/>
    </source>
</evidence>
<dbReference type="Gene3D" id="3.40.640.10">
    <property type="entry name" value="Type I PLP-dependent aspartate aminotransferase-like (Major domain)"/>
    <property type="match status" value="1"/>
</dbReference>
<dbReference type="AlphaFoldDB" id="A0A5D0GPH8"/>
<dbReference type="Proteomes" id="UP000324550">
    <property type="component" value="Unassembled WGS sequence"/>
</dbReference>
<comment type="cofactor">
    <cofactor evidence="1 5">
        <name>pyridoxal 5'-phosphate</name>
        <dbReference type="ChEBI" id="CHEBI:597326"/>
    </cofactor>
</comment>
<dbReference type="GO" id="GO:0030170">
    <property type="term" value="F:pyridoxal phosphate binding"/>
    <property type="evidence" value="ECO:0007669"/>
    <property type="project" value="InterPro"/>
</dbReference>
<dbReference type="InterPro" id="IPR000277">
    <property type="entry name" value="Cys/Met-Metab_PyrdxlP-dep_enz"/>
</dbReference>
<dbReference type="CDD" id="cd00614">
    <property type="entry name" value="CGS_like"/>
    <property type="match status" value="1"/>
</dbReference>
<dbReference type="NCBIfam" id="NF005871">
    <property type="entry name" value="PRK07811.1"/>
    <property type="match status" value="1"/>
</dbReference>
<keyword evidence="3 4" id="KW-0663">Pyridoxal phosphate</keyword>
<dbReference type="EC" id="2.5.1.48" evidence="6"/>
<dbReference type="InterPro" id="IPR015421">
    <property type="entry name" value="PyrdxlP-dep_Trfase_major"/>
</dbReference>
<dbReference type="GO" id="GO:0005737">
    <property type="term" value="C:cytoplasm"/>
    <property type="evidence" value="ECO:0007669"/>
    <property type="project" value="TreeGrafter"/>
</dbReference>
<evidence type="ECO:0000313" key="6">
    <source>
        <dbReference type="EMBL" id="TYA60209.1"/>
    </source>
</evidence>
<gene>
    <name evidence="6" type="ORF">FVF61_00900</name>
</gene>